<dbReference type="Pfam" id="PF13439">
    <property type="entry name" value="Glyco_transf_4"/>
    <property type="match status" value="1"/>
</dbReference>
<dbReference type="PANTHER" id="PTHR45947:SF3">
    <property type="entry name" value="SULFOQUINOVOSYL TRANSFERASE SQD2"/>
    <property type="match status" value="1"/>
</dbReference>
<feature type="domain" description="Glycosyltransferase subfamily 4-like N-terminal" evidence="2">
    <location>
        <begin position="15"/>
        <end position="191"/>
    </location>
</feature>
<dbReference type="EMBL" id="CP019645">
    <property type="protein sequence ID" value="AQQ59571.1"/>
    <property type="molecule type" value="Genomic_DNA"/>
</dbReference>
<evidence type="ECO:0000259" key="1">
    <source>
        <dbReference type="Pfam" id="PF00534"/>
    </source>
</evidence>
<dbReference type="InterPro" id="IPR028098">
    <property type="entry name" value="Glyco_trans_4-like_N"/>
</dbReference>
<dbReference type="InterPro" id="IPR001296">
    <property type="entry name" value="Glyco_trans_1"/>
</dbReference>
<dbReference type="AlphaFoldDB" id="A0A1Q2LGL2"/>
<gene>
    <name evidence="3" type="ORF">XJ32_05095</name>
</gene>
<proteinExistence type="predicted"/>
<protein>
    <submittedName>
        <fullName evidence="3">Glycosyl transferase</fullName>
    </submittedName>
</protein>
<dbReference type="Gene3D" id="3.40.50.2000">
    <property type="entry name" value="Glycogen Phosphorylase B"/>
    <property type="match status" value="2"/>
</dbReference>
<dbReference type="PANTHER" id="PTHR45947">
    <property type="entry name" value="SULFOQUINOVOSYL TRANSFERASE SQD2"/>
    <property type="match status" value="1"/>
</dbReference>
<keyword evidence="3" id="KW-0808">Transferase</keyword>
<organism evidence="3 4">
    <name type="scientific">Helicobacter bilis</name>
    <dbReference type="NCBI Taxonomy" id="37372"/>
    <lineage>
        <taxon>Bacteria</taxon>
        <taxon>Pseudomonadati</taxon>
        <taxon>Campylobacterota</taxon>
        <taxon>Epsilonproteobacteria</taxon>
        <taxon>Campylobacterales</taxon>
        <taxon>Helicobacteraceae</taxon>
        <taxon>Helicobacter</taxon>
    </lineage>
</organism>
<dbReference type="KEGG" id="hbl:XJ32_05095"/>
<dbReference type="InterPro" id="IPR050194">
    <property type="entry name" value="Glycosyltransferase_grp1"/>
</dbReference>
<name>A0A1Q2LGL2_9HELI</name>
<sequence length="401" mass="46549">MVIVFVVDSYKNRSNGTSMTAFRFARELIKKGHEVRIVATNITDDKGEMARGAIGEEGERLYGVKERYIPLVTEVSKRQHMIFGAANTAVLEEAFSGADIVHLYMPFRLEIVSLHLCRKMRIPYITAFHVQPQHISYNMNMDFEWFNHYLYKRFYRAFYRYSHHIHCPSKLMESELNRVGYGGKKYVISNGFKFKQTSAIEEKFNDSYFHIASVGRLSKEKRQDILIKAIAKSKYKDSIKLHLHGLGPRESYLKGLCEKLLKTPYEFGYIENSLLMENIAKMDLYIHPAQVESEAISCLEAISFGIVPVIADSKISATNQFALDERSLFQTNNIDDLCAKIEYWIEHKDERLAMRDKYKESAKQYALDLSIEKIEKVYEEAIKDFKDSPMLFTQINPLKQS</sequence>
<dbReference type="Pfam" id="PF00534">
    <property type="entry name" value="Glycos_transf_1"/>
    <property type="match status" value="1"/>
</dbReference>
<dbReference type="RefSeq" id="WP_077388567.1">
    <property type="nucleotide sequence ID" value="NZ_CP019645.1"/>
</dbReference>
<dbReference type="SUPFAM" id="SSF53756">
    <property type="entry name" value="UDP-Glycosyltransferase/glycogen phosphorylase"/>
    <property type="match status" value="1"/>
</dbReference>
<accession>A0A1Q2LGL2</accession>
<dbReference type="Proteomes" id="UP000188298">
    <property type="component" value="Chromosome"/>
</dbReference>
<dbReference type="GO" id="GO:0016757">
    <property type="term" value="F:glycosyltransferase activity"/>
    <property type="evidence" value="ECO:0007669"/>
    <property type="project" value="InterPro"/>
</dbReference>
<evidence type="ECO:0000259" key="2">
    <source>
        <dbReference type="Pfam" id="PF13439"/>
    </source>
</evidence>
<evidence type="ECO:0000313" key="3">
    <source>
        <dbReference type="EMBL" id="AQQ59571.1"/>
    </source>
</evidence>
<feature type="domain" description="Glycosyl transferase family 1" evidence="1">
    <location>
        <begin position="201"/>
        <end position="361"/>
    </location>
</feature>
<evidence type="ECO:0000313" key="4">
    <source>
        <dbReference type="Proteomes" id="UP000188298"/>
    </source>
</evidence>
<reference evidence="3 4" key="1">
    <citation type="submission" date="2017-02" db="EMBL/GenBank/DDBJ databases">
        <title>Whole genome sequencing of Helicobacter bilis strain AAQJH.</title>
        <authorList>
            <person name="Conlan S."/>
            <person name="Thomas P.J."/>
            <person name="Mullikin J."/>
            <person name="Palmore T.N."/>
            <person name="Frank K.M."/>
            <person name="Segre J.A."/>
        </authorList>
    </citation>
    <scope>NUCLEOTIDE SEQUENCE [LARGE SCALE GENOMIC DNA]</scope>
    <source>
        <strain evidence="3 4">AAQJH</strain>
    </source>
</reference>